<proteinExistence type="predicted"/>
<name>A0A0D2CQG6_9EURO</name>
<dbReference type="RefSeq" id="XP_016252426.1">
    <property type="nucleotide sequence ID" value="XM_016390524.1"/>
</dbReference>
<protein>
    <submittedName>
        <fullName evidence="1">Uncharacterized protein</fullName>
    </submittedName>
</protein>
<dbReference type="GeneID" id="27342964"/>
<accession>A0A0D2CQG6</accession>
<dbReference type="Proteomes" id="UP000054466">
    <property type="component" value="Unassembled WGS sequence"/>
</dbReference>
<evidence type="ECO:0000313" key="2">
    <source>
        <dbReference type="Proteomes" id="UP000054466"/>
    </source>
</evidence>
<reference evidence="1 2" key="1">
    <citation type="submission" date="2015-01" db="EMBL/GenBank/DDBJ databases">
        <title>The Genome Sequence of Cladophialophora immunda CBS83496.</title>
        <authorList>
            <consortium name="The Broad Institute Genomics Platform"/>
            <person name="Cuomo C."/>
            <person name="de Hoog S."/>
            <person name="Gorbushina A."/>
            <person name="Stielow B."/>
            <person name="Teixiera M."/>
            <person name="Abouelleil A."/>
            <person name="Chapman S.B."/>
            <person name="Priest M."/>
            <person name="Young S.K."/>
            <person name="Wortman J."/>
            <person name="Nusbaum C."/>
            <person name="Birren B."/>
        </authorList>
    </citation>
    <scope>NUCLEOTIDE SEQUENCE [LARGE SCALE GENOMIC DNA]</scope>
    <source>
        <strain evidence="1 2">CBS 83496</strain>
    </source>
</reference>
<dbReference type="HOGENOM" id="CLU_1161019_0_0_1"/>
<organism evidence="1 2">
    <name type="scientific">Cladophialophora immunda</name>
    <dbReference type="NCBI Taxonomy" id="569365"/>
    <lineage>
        <taxon>Eukaryota</taxon>
        <taxon>Fungi</taxon>
        <taxon>Dikarya</taxon>
        <taxon>Ascomycota</taxon>
        <taxon>Pezizomycotina</taxon>
        <taxon>Eurotiomycetes</taxon>
        <taxon>Chaetothyriomycetidae</taxon>
        <taxon>Chaetothyriales</taxon>
        <taxon>Herpotrichiellaceae</taxon>
        <taxon>Cladophialophora</taxon>
    </lineage>
</organism>
<dbReference type="EMBL" id="KN847041">
    <property type="protein sequence ID" value="KIW32210.1"/>
    <property type="molecule type" value="Genomic_DNA"/>
</dbReference>
<gene>
    <name evidence="1" type="ORF">PV07_03770</name>
</gene>
<dbReference type="AlphaFoldDB" id="A0A0D2CQG6"/>
<evidence type="ECO:0000313" key="1">
    <source>
        <dbReference type="EMBL" id="KIW32210.1"/>
    </source>
</evidence>
<keyword evidence="2" id="KW-1185">Reference proteome</keyword>
<dbReference type="VEuPathDB" id="FungiDB:PV07_03770"/>
<sequence>MLNEAPLRLPKLLTLESLGLNKKTVLQSRIEQTLIAPMRSSKSSSARSCFRKWTNLSENCFEKECPASGAGASKSAIVEYATPRDEFSTWLKIANSTKGSRLPGRKFGAAAWTGCPIALSKSAARSLVMRRRLPKAMTWTMSGCRIPDVDLSPALCERYRSRTRALMPYPKHRSSSSRWVWRSANAKARELLNLRFGRSPLRLAYRTICATISVGSSERESILNENGTRPVSTDECVYE</sequence>